<dbReference type="Gene3D" id="3.30.559.10">
    <property type="entry name" value="Chloramphenicol acetyltransferase-like domain"/>
    <property type="match status" value="3"/>
</dbReference>
<comment type="caution">
    <text evidence="6">The sequence shown here is derived from an EMBL/GenBank/DDBJ whole genome shotgun (WGS) entry which is preliminary data.</text>
</comment>
<protein>
    <submittedName>
        <fullName evidence="6">Amino acid adenylation domain-containing protein</fullName>
    </submittedName>
</protein>
<dbReference type="InterPro" id="IPR025110">
    <property type="entry name" value="AMP-bd_C"/>
</dbReference>
<dbReference type="CDD" id="cd19540">
    <property type="entry name" value="LCL_NRPS-like"/>
    <property type="match status" value="1"/>
</dbReference>
<evidence type="ECO:0000313" key="6">
    <source>
        <dbReference type="EMBL" id="MFD1539471.1"/>
    </source>
</evidence>
<feature type="region of interest" description="Disordered" evidence="4">
    <location>
        <begin position="2228"/>
        <end position="2248"/>
    </location>
</feature>
<evidence type="ECO:0000256" key="1">
    <source>
        <dbReference type="ARBA" id="ARBA00001957"/>
    </source>
</evidence>
<feature type="compositionally biased region" description="Basic and acidic residues" evidence="4">
    <location>
        <begin position="1924"/>
        <end position="1933"/>
    </location>
</feature>
<dbReference type="NCBIfam" id="NF003417">
    <property type="entry name" value="PRK04813.1"/>
    <property type="match status" value="3"/>
</dbReference>
<organism evidence="6 7">
    <name type="scientific">Nonomuraea guangzhouensis</name>
    <dbReference type="NCBI Taxonomy" id="1291555"/>
    <lineage>
        <taxon>Bacteria</taxon>
        <taxon>Bacillati</taxon>
        <taxon>Actinomycetota</taxon>
        <taxon>Actinomycetes</taxon>
        <taxon>Streptosporangiales</taxon>
        <taxon>Streptosporangiaceae</taxon>
        <taxon>Nonomuraea</taxon>
    </lineage>
</organism>
<dbReference type="Gene3D" id="3.40.50.980">
    <property type="match status" value="2"/>
</dbReference>
<dbReference type="InterPro" id="IPR009081">
    <property type="entry name" value="PP-bd_ACP"/>
</dbReference>
<dbReference type="Pfam" id="PF00501">
    <property type="entry name" value="AMP-binding"/>
    <property type="match status" value="3"/>
</dbReference>
<evidence type="ECO:0000256" key="4">
    <source>
        <dbReference type="SAM" id="MobiDB-lite"/>
    </source>
</evidence>
<dbReference type="InterPro" id="IPR006162">
    <property type="entry name" value="Ppantetheine_attach_site"/>
</dbReference>
<dbReference type="Proteomes" id="UP001597097">
    <property type="component" value="Unassembled WGS sequence"/>
</dbReference>
<name>A0ABW4GBH2_9ACTN</name>
<dbReference type="PROSITE" id="PS00012">
    <property type="entry name" value="PHOSPHOPANTETHEINE"/>
    <property type="match status" value="2"/>
</dbReference>
<dbReference type="PANTHER" id="PTHR45527">
    <property type="entry name" value="NONRIBOSOMAL PEPTIDE SYNTHETASE"/>
    <property type="match status" value="1"/>
</dbReference>
<dbReference type="SMART" id="SM00823">
    <property type="entry name" value="PKS_PP"/>
    <property type="match status" value="2"/>
</dbReference>
<dbReference type="PANTHER" id="PTHR45527:SF1">
    <property type="entry name" value="FATTY ACID SYNTHASE"/>
    <property type="match status" value="1"/>
</dbReference>
<dbReference type="SUPFAM" id="SSF56801">
    <property type="entry name" value="Acetyl-CoA synthetase-like"/>
    <property type="match status" value="3"/>
</dbReference>
<evidence type="ECO:0000256" key="3">
    <source>
        <dbReference type="ARBA" id="ARBA00022553"/>
    </source>
</evidence>
<dbReference type="InterPro" id="IPR042099">
    <property type="entry name" value="ANL_N_sf"/>
</dbReference>
<dbReference type="InterPro" id="IPR010071">
    <property type="entry name" value="AA_adenyl_dom"/>
</dbReference>
<dbReference type="Gene3D" id="3.40.50.12780">
    <property type="entry name" value="N-terminal domain of ligase-like"/>
    <property type="match status" value="2"/>
</dbReference>
<feature type="domain" description="Carrier" evidence="5">
    <location>
        <begin position="948"/>
        <end position="1022"/>
    </location>
</feature>
<feature type="compositionally biased region" description="Basic and acidic residues" evidence="4">
    <location>
        <begin position="2237"/>
        <end position="2248"/>
    </location>
</feature>
<gene>
    <name evidence="6" type="ORF">ACFSJ0_20620</name>
</gene>
<dbReference type="InterPro" id="IPR001242">
    <property type="entry name" value="Condensation_dom"/>
</dbReference>
<feature type="region of interest" description="Disordered" evidence="4">
    <location>
        <begin position="873"/>
        <end position="896"/>
    </location>
</feature>
<accession>A0ABW4GBH2</accession>
<dbReference type="EMBL" id="JBHUCM010000017">
    <property type="protein sequence ID" value="MFD1539471.1"/>
    <property type="molecule type" value="Genomic_DNA"/>
</dbReference>
<dbReference type="RefSeq" id="WP_378621916.1">
    <property type="nucleotide sequence ID" value="NZ_JBHUCM010000017.1"/>
</dbReference>
<dbReference type="PROSITE" id="PS00455">
    <property type="entry name" value="AMP_BINDING"/>
    <property type="match status" value="3"/>
</dbReference>
<feature type="region of interest" description="Disordered" evidence="4">
    <location>
        <begin position="2012"/>
        <end position="2031"/>
    </location>
</feature>
<sequence length="2853" mass="307802">MTGLPLTAAQQGVWLAQQLHPDTTRYHIGEYVEIHGPVDLGTFEHALRRTVDEMECLRVRFAFDGTRAWQHVVPAMSWPFPLIDVSLDPDPAAAAEDWMRADLFRPFDLASGPLFGHALLRLANDRYRWYYRAHHLVADGFSFAFLVRRVAAVYTATVAGGPVPDGAVGSLASLIEEERAYRAAPEFEQDRAYWSARMVDRPHPAGLSPHLAEPSGEFIRAGGLLPPDRLAALRATGTLLGLAGVAVAASALYVSGLTGATDLVLGLVVSGRGDPVARRVPGMMSTTLPLRLSVRPAGTWGELVHQVTAEIVDVSRHQRFRYEDIRAELGLAGGREPLFGPLVNVMSFDYGPRFAGHAGIVRNLSHGPVDHLSMVCYDRPDHDTLSVNLDADTADFGRDELAAHRDRFLRLLGELAVTDPALPVGRVDPLGERALPPPAAEVPAPVATLPELFTEQVRRTPGATAVTFEGRSLSYRELNARANRLAHRLIDGGVGPEKLVAVSMPRSAELIVALLAVLKAGGAYVPVDPDYPAERVEFLLADTAPVLVLTSDHVADSTDADSTDPVCRAGPDNTAYVIHTSGSTGTPKGVMVSHRNVVRLFDTTRRWLDAGPRDVWAMCHSYAFDFSVWEMWGALLHGGRLVVVPHAVTRSPADLSRLLQRERVTVLNQTPTAFAQLSRVEDTDLRLVICGGERLDDSHLAGFFQMNQENRPALVNMYGITETTVHVTHADLGPETGSHIGEPIDDMRVLVLDPALRPLPAGIAGELYVGGAGLARGYLGSPGLTAQRFVADPYGPPGSRLYRTGDLARQDADGTLHFAGRADDQVKIRGFRIEPAEIAAALTGHPEIAQGVVVARPDRRGRRRLVGYFVPVPDTRPEQAAGSSGPSAGPAAGPEPGMLRDYLAARLPEHMVPAALVPLDRLPLTGNGKLDRSGLPDPAARVPAPRRVPADATERVLCGLVAELLDLPEVGVDDDFFASGGDSITAIQLGSRARAAGLALPPGEVFRCRTVAGMAAVATRVPDAEAAPDWPEDRPLPLSPLQEGLLFQALHDGRSADAYLTQLLLDLDGPLDQEAWRRCVTAAVRRHPNLRAGFHLTPDGPRQVESGEADLPWRAAAMTEAELEQALVEDRALGFDLGSPPLMRAMLIRLGPERHRFVLTVHHILLDAWSMGVLLDEMRELYASRPLPEVTPYRTYLGWLHRQERRPAEAAWRAALAGLAGPTRLAPRGATASSHARSVYSLPEDLTTALTELARHHGSTLNTVLQCAVAILLARLTGREEAVFGAVVSGRPAELPGVERMVGLFINTVPVRVRLRSDETVGDLLVRTQEEQARLLPHHHLGLAEIQRLAGVGELFDVLTAFENQPGGLFEERGAGISRVGFHDATHYPLSMMAVPGRCLLLRWNYHSDVFTADAVGLLTARLHRLLATMATGADLPVRRLDVLMPDERRRILREWAGTDRPASGGTVTDAFERQVGRTPDAVALAYEHTHLSYADLNERANQVARALVGKGVGPEHLVALAMPRSPDLVVAVLGVLKAGGAYLAVDPRYPAARVDLMLDDARPRLLLTRLDELGPLDHYPGKNLTQAERVEPLSARHAAYVIYTSGSTGRPKGVVVPHAGVFGLTALDGAGPGRRWLQFGSWSFDASVLELTVALLTGATLVLAPEDRLVPGPPLARLLDEAGVTHALLPPTALAVMSPDEVPPGVTLTVGGEPCPPELPARWAGHRMWNAYGPTETTVCATVSGPLAPGAEPPVGRPLPGARVYVLDGGLRPVPSGTPGEVYIAGHGVARGYLDQPGLTGERFVADPFGPPGTRMYRTGDLGRWDGDGQLRFLGRVDDQIQIRGFRVEPGEVAATLSRHPEVTQAVAVVRTNQRDEPELVAYLVPDTVDVARVTAWAAEHLPAHLMPATIVPLTELPLRPNGKVDRTKLPDPRPTGSGATARTPHEELLRELFAEVLDCPDVGVDDDFFAMGGHSLLAIRLAARIRVVFGVDVEQRTIFATRTVTALARRLPGAPPAAPSPRRDTRPGRVPLSLAQRGLWVTDRLAESSVSYHIPLALRLSGELDRDALRAAIDDVIGRHESLRTMIGEYDGAPYQSITDVSGVLVVRQAEEGVLDRLLTEEARREFGLGADLPLRAKLFELGPREHVLSLVMHHIAGDEWSMGCLTRDLSAAYAARKAGGRPRWAPLPVQYADYSLWQREVLGSEDDPDSVLGRQARYWRETLAGLPDEPPLPADRRRPPAASHRGDVVRFPLGQELTDGLARLARDTGTTRFMVLHAGLVALLTRMGAGTDVPIGTAVARRTDDALRDLVGYFVNMLVLRVDTAGDPTFQDLLARVRQVDLAAFSHPDLPFERVVELLNPPRSLARHPLFQVTLGVENVQATTPDLPGVAVAAVPMAGDTAKFDLSVVVSGTEGAIEYAVDLFDRGTVEELAARFVQLLRDVVADPGRPLRDIDVLTRSDRAWLRDPHRAAEEPVRPCVHELVEARATATPHATAVVSDDAELSYGDLDTRADQLAHHLVRAYGVTPGTRIAVLMRRSAELVVSLLAILKAGGTYVPIDERNPPARRAYMVAETGCALVLTDRAADAAGLAAPVLAVDEDRSWLAGPADPPDVRVEAEQPAYVMYTSGSTGVPKGIGVSHRSIVALIEDPRWLGGEPGTVLCHSSVSFDASTLELWLPLASGGTIVVAPAGELELPTLERLITEHRISHLWLTAAVFGMVVEENPRCLTAVRVVWTGGEVVPGSVVRRALAHCPRLTVGHVYGPTETTTAATHHQLTAGEAVPDVLPLGETTAGTRLSLLDDALRPVPANVTCELYIGGTGLATGYWGRPELTAERFVADPFGPPGSRM</sequence>
<feature type="domain" description="Carrier" evidence="5">
    <location>
        <begin position="1942"/>
        <end position="2017"/>
    </location>
</feature>
<dbReference type="InterPro" id="IPR036736">
    <property type="entry name" value="ACP-like_sf"/>
</dbReference>
<evidence type="ECO:0000256" key="2">
    <source>
        <dbReference type="ARBA" id="ARBA00022450"/>
    </source>
</evidence>
<dbReference type="InterPro" id="IPR000873">
    <property type="entry name" value="AMP-dep_synth/lig_dom"/>
</dbReference>
<reference evidence="7" key="1">
    <citation type="journal article" date="2019" name="Int. J. Syst. Evol. Microbiol.">
        <title>The Global Catalogue of Microorganisms (GCM) 10K type strain sequencing project: providing services to taxonomists for standard genome sequencing and annotation.</title>
        <authorList>
            <consortium name="The Broad Institute Genomics Platform"/>
            <consortium name="The Broad Institute Genome Sequencing Center for Infectious Disease"/>
            <person name="Wu L."/>
            <person name="Ma J."/>
        </authorList>
    </citation>
    <scope>NUCLEOTIDE SEQUENCE [LARGE SCALE GENOMIC DNA]</scope>
    <source>
        <strain evidence="7">CGMCC 1.15399</strain>
    </source>
</reference>
<evidence type="ECO:0000259" key="5">
    <source>
        <dbReference type="PROSITE" id="PS50075"/>
    </source>
</evidence>
<evidence type="ECO:0000313" key="7">
    <source>
        <dbReference type="Proteomes" id="UP001597097"/>
    </source>
</evidence>
<dbReference type="Pfam" id="PF00550">
    <property type="entry name" value="PP-binding"/>
    <property type="match status" value="2"/>
</dbReference>
<feature type="region of interest" description="Disordered" evidence="4">
    <location>
        <begin position="1923"/>
        <end position="1946"/>
    </location>
</feature>
<dbReference type="InterPro" id="IPR045851">
    <property type="entry name" value="AMP-bd_C_sf"/>
</dbReference>
<dbReference type="CDD" id="cd17643">
    <property type="entry name" value="A_NRPS_Cytc1-like"/>
    <property type="match status" value="1"/>
</dbReference>
<dbReference type="Gene3D" id="1.10.1200.10">
    <property type="entry name" value="ACP-like"/>
    <property type="match status" value="2"/>
</dbReference>
<dbReference type="SUPFAM" id="SSF52777">
    <property type="entry name" value="CoA-dependent acyltransferases"/>
    <property type="match status" value="6"/>
</dbReference>
<proteinExistence type="predicted"/>
<keyword evidence="3" id="KW-0597">Phosphoprotein</keyword>
<dbReference type="InterPro" id="IPR020806">
    <property type="entry name" value="PKS_PP-bd"/>
</dbReference>
<dbReference type="Pfam" id="PF13193">
    <property type="entry name" value="AMP-binding_C"/>
    <property type="match status" value="2"/>
</dbReference>
<comment type="cofactor">
    <cofactor evidence="1">
        <name>pantetheine 4'-phosphate</name>
        <dbReference type="ChEBI" id="CHEBI:47942"/>
    </cofactor>
</comment>
<dbReference type="SUPFAM" id="SSF47336">
    <property type="entry name" value="ACP-like"/>
    <property type="match status" value="2"/>
</dbReference>
<dbReference type="NCBIfam" id="TIGR01733">
    <property type="entry name" value="AA-adenyl-dom"/>
    <property type="match status" value="2"/>
</dbReference>
<keyword evidence="2" id="KW-0596">Phosphopantetheine</keyword>
<keyword evidence="7" id="KW-1185">Reference proteome</keyword>
<dbReference type="Gene3D" id="3.30.559.30">
    <property type="entry name" value="Nonribosomal peptide synthetase, condensation domain"/>
    <property type="match status" value="3"/>
</dbReference>
<feature type="compositionally biased region" description="Low complexity" evidence="4">
    <location>
        <begin position="878"/>
        <end position="896"/>
    </location>
</feature>
<dbReference type="InterPro" id="IPR020845">
    <property type="entry name" value="AMP-binding_CS"/>
</dbReference>
<dbReference type="Pfam" id="PF00668">
    <property type="entry name" value="Condensation"/>
    <property type="match status" value="3"/>
</dbReference>
<dbReference type="InterPro" id="IPR023213">
    <property type="entry name" value="CAT-like_dom_sf"/>
</dbReference>
<dbReference type="Gene3D" id="2.30.38.10">
    <property type="entry name" value="Luciferase, Domain 3"/>
    <property type="match status" value="1"/>
</dbReference>
<dbReference type="Gene3D" id="3.30.300.30">
    <property type="match status" value="2"/>
</dbReference>
<feature type="non-terminal residue" evidence="6">
    <location>
        <position position="2853"/>
    </location>
</feature>
<dbReference type="PROSITE" id="PS50075">
    <property type="entry name" value="CARRIER"/>
    <property type="match status" value="2"/>
</dbReference>